<dbReference type="Proteomes" id="UP000286288">
    <property type="component" value="Unassembled WGS sequence"/>
</dbReference>
<dbReference type="PROSITE" id="PS51257">
    <property type="entry name" value="PROKAR_LIPOPROTEIN"/>
    <property type="match status" value="1"/>
</dbReference>
<evidence type="ECO:0008006" key="4">
    <source>
        <dbReference type="Google" id="ProtNLM"/>
    </source>
</evidence>
<name>A0A415EY98_ENTCA</name>
<dbReference type="RefSeq" id="WP_151195054.1">
    <property type="nucleotide sequence ID" value="NZ_JBIRSH010000004.1"/>
</dbReference>
<evidence type="ECO:0000313" key="3">
    <source>
        <dbReference type="Proteomes" id="UP000286288"/>
    </source>
</evidence>
<feature type="signal peptide" evidence="1">
    <location>
        <begin position="1"/>
        <end position="19"/>
    </location>
</feature>
<gene>
    <name evidence="2" type="ORF">DW084_00930</name>
</gene>
<sequence length="423" mass="48160">MKKQVLLPLLLILSLISGCGTINSTSPEELSERIGAALDAGWEHTYHAENLTYDLSIENLELMIRGKEAELAFLDQVNSNSKHKAAFIENTETMIALAQEAIEARYLDMPSWVTARNGRIEALLAIHEESPIIVSRRAKLQELFNEYEEDLALVTAGANNPLADEEEINEDTREKLGLTPDTLEHLHQQSDDQEIEWQSAIDLANGVTMNVFSTKYEPVGILTFTNAGETYPSAITLFNGQTTEIVPEIMTPYEAVSAYFYEIADAVYETIPYGYRFLVESLWLELENDNRFQFRTYVFDNEVTEETILAGFHLAPTVAARYERENNATERELEAFFLVRAQGNRRFYSKQEMAELLETEGFTAEETQWALETLDVDWYRHALGRANQSRRVLGIRQRNMAAHLEGNGFSPDEIEFAIENMEN</sequence>
<reference evidence="2 3" key="1">
    <citation type="submission" date="2018-08" db="EMBL/GenBank/DDBJ databases">
        <title>A genome reference for cultivated species of the human gut microbiota.</title>
        <authorList>
            <person name="Zou Y."/>
            <person name="Xue W."/>
            <person name="Luo G."/>
        </authorList>
    </citation>
    <scope>NUCLEOTIDE SEQUENCE [LARGE SCALE GENOMIC DNA]</scope>
    <source>
        <strain evidence="2 3">AF48-16</strain>
    </source>
</reference>
<evidence type="ECO:0000313" key="2">
    <source>
        <dbReference type="EMBL" id="RHK08274.1"/>
    </source>
</evidence>
<accession>A0A415EY98</accession>
<evidence type="ECO:0000256" key="1">
    <source>
        <dbReference type="SAM" id="SignalP"/>
    </source>
</evidence>
<dbReference type="AlphaFoldDB" id="A0A415EY98"/>
<feature type="chain" id="PRO_5039005778" description="Regulatory protein RecX" evidence="1">
    <location>
        <begin position="20"/>
        <end position="423"/>
    </location>
</feature>
<dbReference type="EMBL" id="QRMZ01000001">
    <property type="protein sequence ID" value="RHK08274.1"/>
    <property type="molecule type" value="Genomic_DNA"/>
</dbReference>
<proteinExistence type="predicted"/>
<organism evidence="2 3">
    <name type="scientific">Enterococcus casseliflavus</name>
    <name type="common">Enterococcus flavescens</name>
    <dbReference type="NCBI Taxonomy" id="37734"/>
    <lineage>
        <taxon>Bacteria</taxon>
        <taxon>Bacillati</taxon>
        <taxon>Bacillota</taxon>
        <taxon>Bacilli</taxon>
        <taxon>Lactobacillales</taxon>
        <taxon>Enterococcaceae</taxon>
        <taxon>Enterococcus</taxon>
    </lineage>
</organism>
<protein>
    <recommendedName>
        <fullName evidence="4">Regulatory protein RecX</fullName>
    </recommendedName>
</protein>
<comment type="caution">
    <text evidence="2">The sequence shown here is derived from an EMBL/GenBank/DDBJ whole genome shotgun (WGS) entry which is preliminary data.</text>
</comment>
<keyword evidence="1" id="KW-0732">Signal</keyword>